<dbReference type="AlphaFoldDB" id="A0A6P1NIH5"/>
<organism evidence="2 3">
    <name type="scientific">Aristophania vespae</name>
    <dbReference type="NCBI Taxonomy" id="2697033"/>
    <lineage>
        <taxon>Bacteria</taxon>
        <taxon>Pseudomonadati</taxon>
        <taxon>Pseudomonadota</taxon>
        <taxon>Alphaproteobacteria</taxon>
        <taxon>Acetobacterales</taxon>
        <taxon>Acetobacteraceae</taxon>
        <taxon>Aristophania</taxon>
    </lineage>
</organism>
<dbReference type="EMBL" id="CP047652">
    <property type="protein sequence ID" value="QHI95462.1"/>
    <property type="molecule type" value="Genomic_DNA"/>
</dbReference>
<keyword evidence="1" id="KW-0812">Transmembrane</keyword>
<feature type="transmembrane region" description="Helical" evidence="1">
    <location>
        <begin position="6"/>
        <end position="28"/>
    </location>
</feature>
<reference evidence="2 3" key="1">
    <citation type="submission" date="2020-01" db="EMBL/GenBank/DDBJ databases">
        <title>Genome sequencing of strain KACC 21507.</title>
        <authorList>
            <person name="Heo J."/>
            <person name="Kim S.-J."/>
            <person name="Kim J.-S."/>
            <person name="Hong S.-B."/>
            <person name="Kwon S.-W."/>
        </authorList>
    </citation>
    <scope>NUCLEOTIDE SEQUENCE [LARGE SCALE GENOMIC DNA]</scope>
    <source>
        <strain evidence="2 3">KACC 21507</strain>
    </source>
</reference>
<keyword evidence="3" id="KW-1185">Reference proteome</keyword>
<feature type="transmembrane region" description="Helical" evidence="1">
    <location>
        <begin position="40"/>
        <end position="59"/>
    </location>
</feature>
<protein>
    <submittedName>
        <fullName evidence="2">Uncharacterized protein</fullName>
    </submittedName>
</protein>
<keyword evidence="1" id="KW-0472">Membrane</keyword>
<name>A0A6P1NIH5_9PROT</name>
<evidence type="ECO:0000313" key="2">
    <source>
        <dbReference type="EMBL" id="QHI95462.1"/>
    </source>
</evidence>
<sequence>MKPFPFFGALIFLLLGIVIFFMGGWMFLAGVLMPLPHLSIILLTLCGCLIAFQGAYHWGMIGQIPLIILPQREGRADYIRMLLGGGHYYGPGFPFV</sequence>
<accession>A0A6P1NIH5</accession>
<keyword evidence="1" id="KW-1133">Transmembrane helix</keyword>
<proteinExistence type="predicted"/>
<dbReference type="RefSeq" id="WP_160618539.1">
    <property type="nucleotide sequence ID" value="NZ_CP047652.1"/>
</dbReference>
<dbReference type="Proteomes" id="UP000463975">
    <property type="component" value="Chromosome"/>
</dbReference>
<gene>
    <name evidence="2" type="ORF">GT348_03540</name>
</gene>
<evidence type="ECO:0000256" key="1">
    <source>
        <dbReference type="SAM" id="Phobius"/>
    </source>
</evidence>
<evidence type="ECO:0000313" key="3">
    <source>
        <dbReference type="Proteomes" id="UP000463975"/>
    </source>
</evidence>
<dbReference type="KEGG" id="bomb:GT348_03540"/>